<dbReference type="AlphaFoldDB" id="X6LDR6"/>
<organism evidence="4 5">
    <name type="scientific">Reticulomyxa filosa</name>
    <dbReference type="NCBI Taxonomy" id="46433"/>
    <lineage>
        <taxon>Eukaryota</taxon>
        <taxon>Sar</taxon>
        <taxon>Rhizaria</taxon>
        <taxon>Retaria</taxon>
        <taxon>Foraminifera</taxon>
        <taxon>Monothalamids</taxon>
        <taxon>Reticulomyxidae</taxon>
        <taxon>Reticulomyxa</taxon>
    </lineage>
</organism>
<dbReference type="Gene3D" id="1.25.40.10">
    <property type="entry name" value="Tetratricopeptide repeat domain"/>
    <property type="match status" value="2"/>
</dbReference>
<accession>X6LDR6</accession>
<reference evidence="4 5" key="1">
    <citation type="journal article" date="2013" name="Curr. Biol.">
        <title>The Genome of the Foraminiferan Reticulomyxa filosa.</title>
        <authorList>
            <person name="Glockner G."/>
            <person name="Hulsmann N."/>
            <person name="Schleicher M."/>
            <person name="Noegel A.A."/>
            <person name="Eichinger L."/>
            <person name="Gallinger C."/>
            <person name="Pawlowski J."/>
            <person name="Sierra R."/>
            <person name="Euteneuer U."/>
            <person name="Pillet L."/>
            <person name="Moustafa A."/>
            <person name="Platzer M."/>
            <person name="Groth M."/>
            <person name="Szafranski K."/>
            <person name="Schliwa M."/>
        </authorList>
    </citation>
    <scope>NUCLEOTIDE SEQUENCE [LARGE SCALE GENOMIC DNA]</scope>
</reference>
<feature type="repeat" description="TPR" evidence="3">
    <location>
        <begin position="87"/>
        <end position="120"/>
    </location>
</feature>
<dbReference type="Proteomes" id="UP000023152">
    <property type="component" value="Unassembled WGS sequence"/>
</dbReference>
<dbReference type="SMART" id="SM00028">
    <property type="entry name" value="TPR"/>
    <property type="match status" value="3"/>
</dbReference>
<evidence type="ECO:0000313" key="5">
    <source>
        <dbReference type="Proteomes" id="UP000023152"/>
    </source>
</evidence>
<evidence type="ECO:0000256" key="1">
    <source>
        <dbReference type="ARBA" id="ARBA00022737"/>
    </source>
</evidence>
<keyword evidence="1" id="KW-0677">Repeat</keyword>
<dbReference type="EMBL" id="ASPP01043722">
    <property type="protein sequence ID" value="ETN99505.1"/>
    <property type="molecule type" value="Genomic_DNA"/>
</dbReference>
<comment type="caution">
    <text evidence="4">The sequence shown here is derived from an EMBL/GenBank/DDBJ whole genome shotgun (WGS) entry which is preliminary data.</text>
</comment>
<keyword evidence="5" id="KW-1185">Reference proteome</keyword>
<evidence type="ECO:0000256" key="3">
    <source>
        <dbReference type="PROSITE-ProRule" id="PRU00339"/>
    </source>
</evidence>
<dbReference type="PANTHER" id="PTHR45641">
    <property type="entry name" value="TETRATRICOPEPTIDE REPEAT PROTEIN (AFU_ORTHOLOGUE AFUA_6G03870)"/>
    <property type="match status" value="1"/>
</dbReference>
<dbReference type="PROSITE" id="PS50293">
    <property type="entry name" value="TPR_REGION"/>
    <property type="match status" value="1"/>
</dbReference>
<dbReference type="InterPro" id="IPR011990">
    <property type="entry name" value="TPR-like_helical_dom_sf"/>
</dbReference>
<protein>
    <submittedName>
        <fullName evidence="4">Uncharacterized protein</fullName>
    </submittedName>
</protein>
<feature type="repeat" description="TPR" evidence="3">
    <location>
        <begin position="17"/>
        <end position="50"/>
    </location>
</feature>
<feature type="non-terminal residue" evidence="4">
    <location>
        <position position="1"/>
    </location>
</feature>
<dbReference type="PROSITE" id="PS50005">
    <property type="entry name" value="TPR"/>
    <property type="match status" value="2"/>
</dbReference>
<keyword evidence="2 3" id="KW-0802">TPR repeat</keyword>
<dbReference type="Pfam" id="PF13424">
    <property type="entry name" value="TPR_12"/>
    <property type="match status" value="2"/>
</dbReference>
<dbReference type="SUPFAM" id="SSF48452">
    <property type="entry name" value="TPR-like"/>
    <property type="match status" value="1"/>
</dbReference>
<dbReference type="InterPro" id="IPR019734">
    <property type="entry name" value="TPR_rpt"/>
</dbReference>
<evidence type="ECO:0000256" key="2">
    <source>
        <dbReference type="ARBA" id="ARBA00022803"/>
    </source>
</evidence>
<gene>
    <name evidence="4" type="ORF">RFI_37966</name>
</gene>
<evidence type="ECO:0000313" key="4">
    <source>
        <dbReference type="EMBL" id="ETN99505.1"/>
    </source>
</evidence>
<feature type="non-terminal residue" evidence="4">
    <location>
        <position position="177"/>
    </location>
</feature>
<sequence>ALKILSEKLGNNHTDVANSYNNLGRVYYKKAEYDKAYEYHKKALDIYSENIDGNQISIATCYYHLGRVHYGKGEYAESIEYYKKDLKISLEQLGDTYFETGEYETSIEYYEKALNIQLKKCGEKHVFVACSLNALGFVWIKGKQQMNKAKEYVDKSLEILMNDKSNNFDLDLAKSYD</sequence>
<name>X6LDR6_RETFI</name>
<proteinExistence type="predicted"/>
<dbReference type="PANTHER" id="PTHR45641:SF1">
    <property type="entry name" value="AAA+ ATPASE DOMAIN-CONTAINING PROTEIN"/>
    <property type="match status" value="1"/>
</dbReference>